<evidence type="ECO:0000256" key="6">
    <source>
        <dbReference type="ARBA" id="ARBA00023136"/>
    </source>
</evidence>
<dbReference type="GO" id="GO:0005886">
    <property type="term" value="C:plasma membrane"/>
    <property type="evidence" value="ECO:0007669"/>
    <property type="project" value="UniProtKB-SubCell"/>
</dbReference>
<dbReference type="Pfam" id="PF01810">
    <property type="entry name" value="LysE"/>
    <property type="match status" value="1"/>
</dbReference>
<dbReference type="RefSeq" id="WP_003807327.1">
    <property type="nucleotide sequence ID" value="NC_019382.1"/>
</dbReference>
<evidence type="ECO:0000256" key="2">
    <source>
        <dbReference type="ARBA" id="ARBA00007928"/>
    </source>
</evidence>
<protein>
    <submittedName>
        <fullName evidence="8">Putative amino acid efflux protein</fullName>
    </submittedName>
</protein>
<name>A0A0C6P6C1_BORBO</name>
<organism evidence="8 9">
    <name type="scientific">Bordetella bronchiseptica 253</name>
    <dbReference type="NCBI Taxonomy" id="568707"/>
    <lineage>
        <taxon>Bacteria</taxon>
        <taxon>Pseudomonadati</taxon>
        <taxon>Pseudomonadota</taxon>
        <taxon>Betaproteobacteria</taxon>
        <taxon>Burkholderiales</taxon>
        <taxon>Alcaligenaceae</taxon>
        <taxon>Bordetella</taxon>
    </lineage>
</organism>
<evidence type="ECO:0000256" key="4">
    <source>
        <dbReference type="ARBA" id="ARBA00022692"/>
    </source>
</evidence>
<keyword evidence="5 7" id="KW-1133">Transmembrane helix</keyword>
<dbReference type="PANTHER" id="PTHR30086">
    <property type="entry name" value="ARGININE EXPORTER PROTEIN ARGO"/>
    <property type="match status" value="1"/>
</dbReference>
<feature type="transmembrane region" description="Helical" evidence="7">
    <location>
        <begin position="43"/>
        <end position="67"/>
    </location>
</feature>
<proteinExistence type="inferred from homology"/>
<sequence>MTLATLALFVLASGLIIVTPGPTVLLALSNGSRHGVRRACWGMAGAVLADLVLVAAVAGGLGMLLAASEPAFQALKWIGAGYLAYLGWRLLRSDAALVLPALAAGGGDSGAGALFSRSFLVALTNPKALLFMSAFLPQFIDPAAALAPQYGALALVLAVLNLAAMLGYAALGARLVRVLRTGGLRWINRLCGGMLVLLAGTVALYRRAG</sequence>
<feature type="transmembrane region" description="Helical" evidence="7">
    <location>
        <begin position="186"/>
        <end position="205"/>
    </location>
</feature>
<evidence type="ECO:0000256" key="1">
    <source>
        <dbReference type="ARBA" id="ARBA00004651"/>
    </source>
</evidence>
<dbReference type="OrthoDB" id="9804822at2"/>
<keyword evidence="3" id="KW-1003">Cell membrane</keyword>
<keyword evidence="6 7" id="KW-0472">Membrane</keyword>
<evidence type="ECO:0000256" key="5">
    <source>
        <dbReference type="ARBA" id="ARBA00022989"/>
    </source>
</evidence>
<dbReference type="HOGENOM" id="CLU_079569_2_3_4"/>
<dbReference type="PANTHER" id="PTHR30086:SF14">
    <property type="entry name" value="HOMOSERINE_HOMOSERINE LACTONE EFFLUX PROTEIN"/>
    <property type="match status" value="1"/>
</dbReference>
<evidence type="ECO:0000313" key="8">
    <source>
        <dbReference type="EMBL" id="CCJ55073.1"/>
    </source>
</evidence>
<dbReference type="GO" id="GO:0042970">
    <property type="term" value="F:homoserine transmembrane transporter activity"/>
    <property type="evidence" value="ECO:0007669"/>
    <property type="project" value="TreeGrafter"/>
</dbReference>
<dbReference type="GeneID" id="93206489"/>
<evidence type="ECO:0000313" key="9">
    <source>
        <dbReference type="Proteomes" id="UP000007564"/>
    </source>
</evidence>
<keyword evidence="4 7" id="KW-0812">Transmembrane</keyword>
<dbReference type="Proteomes" id="UP000007564">
    <property type="component" value="Chromosome"/>
</dbReference>
<dbReference type="InterPro" id="IPR001123">
    <property type="entry name" value="LeuE-type"/>
</dbReference>
<evidence type="ECO:0000256" key="7">
    <source>
        <dbReference type="SAM" id="Phobius"/>
    </source>
</evidence>
<accession>A0A0C6P6C1</accession>
<comment type="subcellular location">
    <subcellularLocation>
        <location evidence="1">Cell membrane</location>
        <topology evidence="1">Multi-pass membrane protein</topology>
    </subcellularLocation>
</comment>
<dbReference type="PIRSF" id="PIRSF006324">
    <property type="entry name" value="LeuE"/>
    <property type="match status" value="1"/>
</dbReference>
<dbReference type="EMBL" id="HE965806">
    <property type="protein sequence ID" value="CCJ55073.1"/>
    <property type="molecule type" value="Genomic_DNA"/>
</dbReference>
<evidence type="ECO:0000256" key="3">
    <source>
        <dbReference type="ARBA" id="ARBA00022475"/>
    </source>
</evidence>
<feature type="transmembrane region" description="Helical" evidence="7">
    <location>
        <begin position="153"/>
        <end position="174"/>
    </location>
</feature>
<dbReference type="KEGG" id="bbh:BN112_3156"/>
<comment type="similarity">
    <text evidence="2">Belongs to the Rht family.</text>
</comment>
<reference evidence="8 9" key="1">
    <citation type="journal article" date="2012" name="BMC Genomics">
        <title>Comparative genomics of the classical Bordetella subspecies: the evolution and exchange of virulence-associated diversity amongst closely related pathogens.</title>
        <authorList>
            <person name="Park J."/>
            <person name="Zhang Y."/>
            <person name="Buboltz A.M."/>
            <person name="Zhang X."/>
            <person name="Schuster S.C."/>
            <person name="Ahuja U."/>
            <person name="Liu M."/>
            <person name="Miller J.F."/>
            <person name="Sebaihia M."/>
            <person name="Bentley S.D."/>
            <person name="Parkhill J."/>
            <person name="Harvill E.T."/>
        </authorList>
    </citation>
    <scope>NUCLEOTIDE SEQUENCE [LARGE SCALE GENOMIC DNA]</scope>
    <source>
        <strain evidence="8 9">253</strain>
    </source>
</reference>
<gene>
    <name evidence="8" type="ORF">BN112_3156</name>
</gene>
<dbReference type="AlphaFoldDB" id="A0A0C6P6C1"/>